<reference evidence="2 3" key="1">
    <citation type="submission" date="2016-10" db="EMBL/GenBank/DDBJ databases">
        <authorList>
            <person name="de Groot N.N."/>
        </authorList>
    </citation>
    <scope>NUCLEOTIDE SEQUENCE [LARGE SCALE GENOMIC DNA]</scope>
    <source>
        <strain evidence="2 3">DSM 14045</strain>
    </source>
</reference>
<keyword evidence="3" id="KW-1185">Reference proteome</keyword>
<name>A0A1H3IY15_9FIRM</name>
<dbReference type="InterPro" id="IPR029063">
    <property type="entry name" value="SAM-dependent_MTases_sf"/>
</dbReference>
<dbReference type="CDD" id="cd02440">
    <property type="entry name" value="AdoMet_MTases"/>
    <property type="match status" value="1"/>
</dbReference>
<dbReference type="InterPro" id="IPR013216">
    <property type="entry name" value="Methyltransf_11"/>
</dbReference>
<protein>
    <submittedName>
        <fullName evidence="2">Methyltransferase domain-containing protein</fullName>
    </submittedName>
</protein>
<keyword evidence="2" id="KW-0489">Methyltransferase</keyword>
<evidence type="ECO:0000313" key="2">
    <source>
        <dbReference type="EMBL" id="SDY32601.1"/>
    </source>
</evidence>
<dbReference type="SUPFAM" id="SSF53335">
    <property type="entry name" value="S-adenosyl-L-methionine-dependent methyltransferases"/>
    <property type="match status" value="1"/>
</dbReference>
<evidence type="ECO:0000259" key="1">
    <source>
        <dbReference type="Pfam" id="PF08241"/>
    </source>
</evidence>
<dbReference type="Gene3D" id="3.40.50.150">
    <property type="entry name" value="Vaccinia Virus protein VP39"/>
    <property type="match status" value="1"/>
</dbReference>
<organism evidence="2 3">
    <name type="scientific">Lachnobacterium bovis DSM 14045</name>
    <dbReference type="NCBI Taxonomy" id="1122142"/>
    <lineage>
        <taxon>Bacteria</taxon>
        <taxon>Bacillati</taxon>
        <taxon>Bacillota</taxon>
        <taxon>Clostridia</taxon>
        <taxon>Lachnospirales</taxon>
        <taxon>Lachnospiraceae</taxon>
        <taxon>Lachnobacterium</taxon>
    </lineage>
</organism>
<keyword evidence="2" id="KW-0808">Transferase</keyword>
<dbReference type="GO" id="GO:0008757">
    <property type="term" value="F:S-adenosylmethionine-dependent methyltransferase activity"/>
    <property type="evidence" value="ECO:0007669"/>
    <property type="project" value="InterPro"/>
</dbReference>
<dbReference type="Proteomes" id="UP000183918">
    <property type="component" value="Unassembled WGS sequence"/>
</dbReference>
<feature type="domain" description="Methyltransferase type 11" evidence="1">
    <location>
        <begin position="54"/>
        <end position="148"/>
    </location>
</feature>
<dbReference type="STRING" id="1122142.SAMN02910414_01297"/>
<proteinExistence type="predicted"/>
<dbReference type="OrthoDB" id="9810615at2"/>
<dbReference type="RefSeq" id="WP_074717233.1">
    <property type="nucleotide sequence ID" value="NZ_FNPG01000013.1"/>
</dbReference>
<dbReference type="EMBL" id="FNPG01000013">
    <property type="protein sequence ID" value="SDY32601.1"/>
    <property type="molecule type" value="Genomic_DNA"/>
</dbReference>
<gene>
    <name evidence="2" type="ORF">SAMN02910414_01297</name>
</gene>
<dbReference type="Pfam" id="PF08241">
    <property type="entry name" value="Methyltransf_11"/>
    <property type="match status" value="1"/>
</dbReference>
<accession>A0A1H3IY15</accession>
<evidence type="ECO:0000313" key="3">
    <source>
        <dbReference type="Proteomes" id="UP000183918"/>
    </source>
</evidence>
<sequence>MTDLEKYYNKFNEEKRLNSRYGRIEYEVSMTYIHKYIDAYLQKNNMKKEDLKILEIGAGTGRYCVPLSEEGYDVYAVELVKYNLGILKSKGSKVKAIQGNALKLKKYEDNFFDIILVLGPMYHLLKKEEKIQALNEAKRVAKNGANIFVSYVMNDYAVLFFGVKEGNLGESIKSGKLDENFHCKENANELYSYVRIEDINELNEIVKLKRDLIISPDGSSNVLRQYLNKLTEEEVDLFIQYQLATCERPDLLGAGAHTLDILEVEK</sequence>
<dbReference type="GO" id="GO:0032259">
    <property type="term" value="P:methylation"/>
    <property type="evidence" value="ECO:0007669"/>
    <property type="project" value="UniProtKB-KW"/>
</dbReference>
<dbReference type="AlphaFoldDB" id="A0A1H3IY15"/>